<gene>
    <name evidence="1" type="ORF">F0R74_01855</name>
</gene>
<name>A0ABX5ZET2_9GAMM</name>
<protein>
    <submittedName>
        <fullName evidence="1">Uncharacterized protein</fullName>
    </submittedName>
</protein>
<sequence length="92" mass="10965">MLTAIFNYRVHLLLHLLDFKSSELPTINRLLTFCYYSIVPSYKTRHHIITKNPKITSPDSNATFIFVYKSRAIKLSYFHHHTLTKALHQRYQ</sequence>
<proteinExistence type="predicted"/>
<dbReference type="EMBL" id="CP043550">
    <property type="protein sequence ID" value="QEO56643.1"/>
    <property type="molecule type" value="Genomic_DNA"/>
</dbReference>
<evidence type="ECO:0000313" key="1">
    <source>
        <dbReference type="EMBL" id="QEO56643.1"/>
    </source>
</evidence>
<accession>A0ABX5ZET2</accession>
<keyword evidence="2" id="KW-1185">Reference proteome</keyword>
<organism evidence="1 2">
    <name type="scientific">Francisella marina</name>
    <dbReference type="NCBI Taxonomy" id="2249302"/>
    <lineage>
        <taxon>Bacteria</taxon>
        <taxon>Pseudomonadati</taxon>
        <taxon>Pseudomonadota</taxon>
        <taxon>Gammaproteobacteria</taxon>
        <taxon>Thiotrichales</taxon>
        <taxon>Francisellaceae</taxon>
        <taxon>Francisella</taxon>
    </lineage>
</organism>
<dbReference type="Proteomes" id="UP000322509">
    <property type="component" value="Chromosome"/>
</dbReference>
<reference evidence="1 2" key="1">
    <citation type="submission" date="2019-09" db="EMBL/GenBank/DDBJ databases">
        <title>Complete genome sequence of Francisella marina E103-15.</title>
        <authorList>
            <person name="Tekedar H.C."/>
            <person name="Griffin M.J."/>
            <person name="Waldbieser G.C."/>
            <person name="Soto E."/>
        </authorList>
    </citation>
    <scope>NUCLEOTIDE SEQUENCE [LARGE SCALE GENOMIC DNA]</scope>
    <source>
        <strain evidence="1 2">E103-15</strain>
    </source>
</reference>
<evidence type="ECO:0000313" key="2">
    <source>
        <dbReference type="Proteomes" id="UP000322509"/>
    </source>
</evidence>